<dbReference type="InterPro" id="IPR017850">
    <property type="entry name" value="Alkaline_phosphatase_core_sf"/>
</dbReference>
<dbReference type="PROSITE" id="PS00123">
    <property type="entry name" value="ALKALINE_PHOSPHATASE"/>
    <property type="match status" value="1"/>
</dbReference>
<sequence length="552" mass="60727">MGFANENQALLGGDSLSYWNKKKSNTKRNISYLLNFITISIIAYLYFFSSTNNNNTSNVPPVDPHKKKNIIMMVTDGMGPASLSAARSFRQFRDKLAINDILTIDKYLIGSSRTRSSSSLVTDSAAGATAFSCGLKSYNGAIGVAPDKTPCGTILEALKLQGYYTGLVVTTRITDATPAAFSSHVDYRFQEDLIAEHQLGEYPFSRAVDLILGGGRCHFLPTSKGGCRADNRDLIEEYSNTWQYVGNREQFDSLQGGKNVSLPLLGLLANTDIPYAIDRKDSEYPSLAEQVEVALTALSEATKDSEQGFFLLIEGSRIDHAGHHNDPAAQVREVLAYDEAFAKVIKFIDSSDVETVAISTSDHETGGLVVARQVAESYPDYLWYPEVLLNSTHSGDYLAHKIADFKHKDDKSKLTKFIQNEILEKNLGISDFTSQDVEAIISKVNDPANLLYVLNNIVSIRAQIGWTTHGHSAVDVNIYAHTNSESIKSKLVSSKAYHGLTGNHENIEIGAFMEAITGSSLNRVTQLIKNTVHTPAQKKFETDEFHANVLNE</sequence>
<evidence type="ECO:0000256" key="1">
    <source>
        <dbReference type="ARBA" id="ARBA00004167"/>
    </source>
</evidence>
<feature type="binding site" evidence="13">
    <location>
        <position position="319"/>
    </location>
    <ligand>
        <name>Zn(2+)</name>
        <dbReference type="ChEBI" id="CHEBI:29105"/>
        <label>2</label>
    </ligand>
</feature>
<evidence type="ECO:0000256" key="3">
    <source>
        <dbReference type="ARBA" id="ARBA00012647"/>
    </source>
</evidence>
<dbReference type="GO" id="GO:0000329">
    <property type="term" value="C:fungal-type vacuole membrane"/>
    <property type="evidence" value="ECO:0007669"/>
    <property type="project" value="TreeGrafter"/>
</dbReference>
<feature type="binding site" evidence="13">
    <location>
        <position position="76"/>
    </location>
    <ligand>
        <name>Mg(2+)</name>
        <dbReference type="ChEBI" id="CHEBI:18420"/>
    </ligand>
</feature>
<dbReference type="CDD" id="cd16012">
    <property type="entry name" value="ALP"/>
    <property type="match status" value="1"/>
</dbReference>
<dbReference type="GO" id="GO:0019637">
    <property type="term" value="P:organophosphate metabolic process"/>
    <property type="evidence" value="ECO:0007669"/>
    <property type="project" value="UniProtKB-ARBA"/>
</dbReference>
<evidence type="ECO:0000256" key="13">
    <source>
        <dbReference type="PIRSR" id="PIRSR601952-2"/>
    </source>
</evidence>
<keyword evidence="4" id="KW-0597">Phosphoprotein</keyword>
<feature type="binding site" evidence="13">
    <location>
        <position position="323"/>
    </location>
    <ligand>
        <name>Zn(2+)</name>
        <dbReference type="ChEBI" id="CHEBI:29105"/>
        <label>2</label>
    </ligand>
</feature>
<dbReference type="EMBL" id="AOGT01000517">
    <property type="protein sequence ID" value="EMG49701.1"/>
    <property type="molecule type" value="Genomic_DNA"/>
</dbReference>
<evidence type="ECO:0000256" key="9">
    <source>
        <dbReference type="ARBA" id="ARBA00022842"/>
    </source>
</evidence>
<feature type="active site" description="Phosphoserine intermediate" evidence="12">
    <location>
        <position position="124"/>
    </location>
</feature>
<feature type="binding site" evidence="13">
    <location>
        <position position="363"/>
    </location>
    <ligand>
        <name>Zn(2+)</name>
        <dbReference type="ChEBI" id="CHEBI:29105"/>
        <label>2</label>
    </ligand>
</feature>
<keyword evidence="18" id="KW-1185">Reference proteome</keyword>
<evidence type="ECO:0000256" key="8">
    <source>
        <dbReference type="ARBA" id="ARBA00022833"/>
    </source>
</evidence>
<evidence type="ECO:0000313" key="18">
    <source>
        <dbReference type="Proteomes" id="UP000011777"/>
    </source>
</evidence>
<feature type="binding site" evidence="13">
    <location>
        <position position="177"/>
    </location>
    <ligand>
        <name>Mg(2+)</name>
        <dbReference type="ChEBI" id="CHEBI:18420"/>
    </ligand>
</feature>
<dbReference type="FunFam" id="3.40.720.10:FF:000063">
    <property type="entry name" value="Alkaline phosphatase"/>
    <property type="match status" value="1"/>
</dbReference>
<dbReference type="SUPFAM" id="SSF53649">
    <property type="entry name" value="Alkaline phosphatase-like"/>
    <property type="match status" value="1"/>
</dbReference>
<name>M3IT04_CANMX</name>
<feature type="binding site" evidence="13">
    <location>
        <position position="76"/>
    </location>
    <ligand>
        <name>Zn(2+)</name>
        <dbReference type="ChEBI" id="CHEBI:29105"/>
        <label>2</label>
    </ligand>
</feature>
<dbReference type="OrthoDB" id="7392499at2759"/>
<dbReference type="PANTHER" id="PTHR11596:SF5">
    <property type="entry name" value="ALKALINE PHOSPHATASE"/>
    <property type="match status" value="1"/>
</dbReference>
<proteinExistence type="inferred from homology"/>
<dbReference type="Gene3D" id="1.10.60.40">
    <property type="match status" value="1"/>
</dbReference>
<dbReference type="EC" id="3.1.3.1" evidence="3 15"/>
<feature type="binding site" evidence="13">
    <location>
        <position position="314"/>
    </location>
    <ligand>
        <name>Mg(2+)</name>
        <dbReference type="ChEBI" id="CHEBI:18420"/>
    </ligand>
</feature>
<feature type="binding site" evidence="13">
    <location>
        <position position="362"/>
    </location>
    <ligand>
        <name>Zn(2+)</name>
        <dbReference type="ChEBI" id="CHEBI:29105"/>
        <label>2</label>
    </ligand>
</feature>
<comment type="catalytic activity">
    <reaction evidence="15">
        <text>a phosphate monoester + H2O = an alcohol + phosphate</text>
        <dbReference type="Rhea" id="RHEA:15017"/>
        <dbReference type="ChEBI" id="CHEBI:15377"/>
        <dbReference type="ChEBI" id="CHEBI:30879"/>
        <dbReference type="ChEBI" id="CHEBI:43474"/>
        <dbReference type="ChEBI" id="CHEBI:67140"/>
        <dbReference type="EC" id="3.1.3.1"/>
    </reaction>
</comment>
<dbReference type="AlphaFoldDB" id="M3IT04"/>
<protein>
    <recommendedName>
        <fullName evidence="3 15">Alkaline phosphatase</fullName>
        <ecNumber evidence="3 15">3.1.3.1</ecNumber>
    </recommendedName>
</protein>
<keyword evidence="11 16" id="KW-0472">Membrane</keyword>
<dbReference type="InterPro" id="IPR018299">
    <property type="entry name" value="Alkaline_phosphatase_AS"/>
</dbReference>
<organism evidence="17 18">
    <name type="scientific">Candida maltosa (strain Xu316)</name>
    <name type="common">Yeast</name>
    <dbReference type="NCBI Taxonomy" id="1245528"/>
    <lineage>
        <taxon>Eukaryota</taxon>
        <taxon>Fungi</taxon>
        <taxon>Dikarya</taxon>
        <taxon>Ascomycota</taxon>
        <taxon>Saccharomycotina</taxon>
        <taxon>Pichiomycetes</taxon>
        <taxon>Debaryomycetaceae</taxon>
        <taxon>Candida/Lodderomyces clade</taxon>
        <taxon>Candida</taxon>
    </lineage>
</organism>
<dbReference type="HOGENOM" id="CLU_008539_6_0_1"/>
<dbReference type="Proteomes" id="UP000011777">
    <property type="component" value="Unassembled WGS sequence"/>
</dbReference>
<feature type="non-terminal residue" evidence="17">
    <location>
        <position position="1"/>
    </location>
</feature>
<evidence type="ECO:0000313" key="17">
    <source>
        <dbReference type="EMBL" id="EMG49701.1"/>
    </source>
</evidence>
<dbReference type="GO" id="GO:0046872">
    <property type="term" value="F:metal ion binding"/>
    <property type="evidence" value="ECO:0007669"/>
    <property type="project" value="UniProtKB-KW"/>
</dbReference>
<evidence type="ECO:0000256" key="15">
    <source>
        <dbReference type="RuleBase" id="RU003947"/>
    </source>
</evidence>
<gene>
    <name evidence="17" type="ORF">G210_5472</name>
</gene>
<keyword evidence="9 13" id="KW-0460">Magnesium</keyword>
<comment type="similarity">
    <text evidence="2 14">Belongs to the alkaline phosphatase family.</text>
</comment>
<evidence type="ECO:0000256" key="4">
    <source>
        <dbReference type="ARBA" id="ARBA00022553"/>
    </source>
</evidence>
<evidence type="ECO:0000256" key="2">
    <source>
        <dbReference type="ARBA" id="ARBA00005984"/>
    </source>
</evidence>
<evidence type="ECO:0000256" key="16">
    <source>
        <dbReference type="SAM" id="Phobius"/>
    </source>
</evidence>
<evidence type="ECO:0000256" key="10">
    <source>
        <dbReference type="ARBA" id="ARBA00022989"/>
    </source>
</evidence>
<keyword evidence="8 13" id="KW-0862">Zinc</keyword>
<dbReference type="FunFam" id="1.10.60.40:FF:000002">
    <property type="entry name" value="Alkaline phosphatase"/>
    <property type="match status" value="1"/>
</dbReference>
<feature type="binding site" evidence="13">
    <location>
        <position position="175"/>
    </location>
    <ligand>
        <name>Mg(2+)</name>
        <dbReference type="ChEBI" id="CHEBI:18420"/>
    </ligand>
</feature>
<dbReference type="PRINTS" id="PR00113">
    <property type="entry name" value="ALKPHPHTASE"/>
</dbReference>
<evidence type="ECO:0000256" key="14">
    <source>
        <dbReference type="RuleBase" id="RU003946"/>
    </source>
</evidence>
<accession>M3IT04</accession>
<dbReference type="Pfam" id="PF00245">
    <property type="entry name" value="Alk_phosphatase"/>
    <property type="match status" value="1"/>
</dbReference>
<keyword evidence="6 13" id="KW-0479">Metal-binding</keyword>
<evidence type="ECO:0000256" key="5">
    <source>
        <dbReference type="ARBA" id="ARBA00022692"/>
    </source>
</evidence>
<comment type="cofactor">
    <cofactor evidence="13">
        <name>Zn(2+)</name>
        <dbReference type="ChEBI" id="CHEBI:29105"/>
    </cofactor>
    <text evidence="13">Binds 2 Zn(2+) ions.</text>
</comment>
<dbReference type="eggNOG" id="KOG4126">
    <property type="taxonomic scope" value="Eukaryota"/>
</dbReference>
<keyword evidence="10 16" id="KW-1133">Transmembrane helix</keyword>
<dbReference type="PANTHER" id="PTHR11596">
    <property type="entry name" value="ALKALINE PHOSPHATASE"/>
    <property type="match status" value="1"/>
</dbReference>
<evidence type="ECO:0000256" key="7">
    <source>
        <dbReference type="ARBA" id="ARBA00022801"/>
    </source>
</evidence>
<dbReference type="SMART" id="SM00098">
    <property type="entry name" value="alkPPc"/>
    <property type="match status" value="1"/>
</dbReference>
<evidence type="ECO:0000256" key="12">
    <source>
        <dbReference type="PIRSR" id="PIRSR601952-1"/>
    </source>
</evidence>
<dbReference type="OMA" id="KAAGYMT"/>
<keyword evidence="7 15" id="KW-0378">Hydrolase</keyword>
<dbReference type="GO" id="GO:0004035">
    <property type="term" value="F:alkaline phosphatase activity"/>
    <property type="evidence" value="ECO:0007669"/>
    <property type="project" value="UniProtKB-EC"/>
</dbReference>
<keyword evidence="5 16" id="KW-0812">Transmembrane</keyword>
<feature type="transmembrane region" description="Helical" evidence="16">
    <location>
        <begin position="30"/>
        <end position="48"/>
    </location>
</feature>
<feature type="binding site" evidence="13">
    <location>
        <position position="471"/>
    </location>
    <ligand>
        <name>Zn(2+)</name>
        <dbReference type="ChEBI" id="CHEBI:29105"/>
        <label>2</label>
    </ligand>
</feature>
<evidence type="ECO:0000256" key="11">
    <source>
        <dbReference type="ARBA" id="ARBA00023136"/>
    </source>
</evidence>
<comment type="caution">
    <text evidence="17">The sequence shown here is derived from an EMBL/GenBank/DDBJ whole genome shotgun (WGS) entry which is preliminary data.</text>
</comment>
<comment type="cofactor">
    <cofactor evidence="13">
        <name>Mg(2+)</name>
        <dbReference type="ChEBI" id="CHEBI:18420"/>
    </cofactor>
    <text evidence="13">Binds 1 Mg(2+) ion.</text>
</comment>
<dbReference type="STRING" id="1245528.M3IT04"/>
<evidence type="ECO:0000256" key="6">
    <source>
        <dbReference type="ARBA" id="ARBA00022723"/>
    </source>
</evidence>
<dbReference type="Gene3D" id="3.40.720.10">
    <property type="entry name" value="Alkaline Phosphatase, subunit A"/>
    <property type="match status" value="1"/>
</dbReference>
<comment type="subcellular location">
    <subcellularLocation>
        <location evidence="1">Membrane</location>
        <topology evidence="1">Single-pass membrane protein</topology>
    </subcellularLocation>
</comment>
<reference evidence="17 18" key="1">
    <citation type="submission" date="2013-02" db="EMBL/GenBank/DDBJ databases">
        <title>Genome sequence of Candida maltosa Xu316, a potential industrial strain for xylitol and ethanol production.</title>
        <authorList>
            <person name="Yu J."/>
            <person name="Wang Q."/>
            <person name="Geng X."/>
            <person name="Bao W."/>
            <person name="He P."/>
            <person name="Cai J."/>
        </authorList>
    </citation>
    <scope>NUCLEOTIDE SEQUENCE [LARGE SCALE GENOMIC DNA]</scope>
    <source>
        <strain evidence="18">Xu316</strain>
    </source>
</reference>
<dbReference type="InterPro" id="IPR001952">
    <property type="entry name" value="Alkaline_phosphatase"/>
</dbReference>